<comment type="subcellular location">
    <subcellularLocation>
        <location evidence="1">Nucleus</location>
    </subcellularLocation>
</comment>
<reference evidence="2" key="1">
    <citation type="submission" date="2020-05" db="EMBL/GenBank/DDBJ databases">
        <title>WGS assembly of Panicum virgatum.</title>
        <authorList>
            <person name="Lovell J.T."/>
            <person name="Jenkins J."/>
            <person name="Shu S."/>
            <person name="Juenger T.E."/>
            <person name="Schmutz J."/>
        </authorList>
    </citation>
    <scope>NUCLEOTIDE SEQUENCE</scope>
    <source>
        <strain evidence="2">AP13</strain>
    </source>
</reference>
<dbReference type="InterPro" id="IPR023393">
    <property type="entry name" value="START-like_dom_sf"/>
</dbReference>
<evidence type="ECO:0000313" key="2">
    <source>
        <dbReference type="EMBL" id="KAG2583514.1"/>
    </source>
</evidence>
<evidence type="ECO:0000256" key="1">
    <source>
        <dbReference type="ARBA" id="ARBA00004123"/>
    </source>
</evidence>
<gene>
    <name evidence="2" type="ORF">PVAP13_6KG225000</name>
</gene>
<name>A0A8T0RDF7_PANVG</name>
<comment type="caution">
    <text evidence="2">The sequence shown here is derived from an EMBL/GenBank/DDBJ whole genome shotgun (WGS) entry which is preliminary data.</text>
</comment>
<organism evidence="2 3">
    <name type="scientific">Panicum virgatum</name>
    <name type="common">Blackwell switchgrass</name>
    <dbReference type="NCBI Taxonomy" id="38727"/>
    <lineage>
        <taxon>Eukaryota</taxon>
        <taxon>Viridiplantae</taxon>
        <taxon>Streptophyta</taxon>
        <taxon>Embryophyta</taxon>
        <taxon>Tracheophyta</taxon>
        <taxon>Spermatophyta</taxon>
        <taxon>Magnoliopsida</taxon>
        <taxon>Liliopsida</taxon>
        <taxon>Poales</taxon>
        <taxon>Poaceae</taxon>
        <taxon>PACMAD clade</taxon>
        <taxon>Panicoideae</taxon>
        <taxon>Panicodae</taxon>
        <taxon>Paniceae</taxon>
        <taxon>Panicinae</taxon>
        <taxon>Panicum</taxon>
        <taxon>Panicum sect. Hiantes</taxon>
    </lineage>
</organism>
<accession>A0A8T0RDF7</accession>
<dbReference type="AlphaFoldDB" id="A0A8T0RDF7"/>
<sequence length="164" mass="18041">MQSLQGEVQLNIPASQAWEMFTSNEIVSKVNPDMLCLAGAEYLEGDGSPGSLRLFRLGPVVLQLLPCRSIITNDSEESVQKTEKVEPGRCIGYEAIRGELKMYDTYFIPRHLLLRPCPGKEGKSCIAGWKAEFDPTSSTTPQPENAEDASLGFLRQLETCSASN</sequence>
<keyword evidence="3" id="KW-1185">Reference proteome</keyword>
<evidence type="ECO:0000313" key="3">
    <source>
        <dbReference type="Proteomes" id="UP000823388"/>
    </source>
</evidence>
<dbReference type="Proteomes" id="UP000823388">
    <property type="component" value="Chromosome 6K"/>
</dbReference>
<dbReference type="SUPFAM" id="SSF55961">
    <property type="entry name" value="Bet v1-like"/>
    <property type="match status" value="1"/>
</dbReference>
<dbReference type="EMBL" id="CM029047">
    <property type="protein sequence ID" value="KAG2583514.1"/>
    <property type="molecule type" value="Genomic_DNA"/>
</dbReference>
<protein>
    <submittedName>
        <fullName evidence="2">Uncharacterized protein</fullName>
    </submittedName>
</protein>
<dbReference type="Gene3D" id="3.30.530.20">
    <property type="match status" value="1"/>
</dbReference>
<dbReference type="GO" id="GO:0005634">
    <property type="term" value="C:nucleus"/>
    <property type="evidence" value="ECO:0007669"/>
    <property type="project" value="UniProtKB-SubCell"/>
</dbReference>
<proteinExistence type="predicted"/>